<dbReference type="PROSITE" id="PS50009">
    <property type="entry name" value="RASGEF_CAT"/>
    <property type="match status" value="1"/>
</dbReference>
<dbReference type="InterPro" id="IPR008937">
    <property type="entry name" value="Ras-like_GEF"/>
</dbReference>
<evidence type="ECO:0000259" key="4">
    <source>
        <dbReference type="PROSITE" id="PS50212"/>
    </source>
</evidence>
<name>A2F4Q9_TRIV3</name>
<dbReference type="VEuPathDB" id="TrichDB:TVAG_471030"/>
<evidence type="ECO:0000313" key="5">
    <source>
        <dbReference type="EMBL" id="EAY00120.1"/>
    </source>
</evidence>
<dbReference type="OrthoDB" id="546434at2759"/>
<dbReference type="Proteomes" id="UP000001542">
    <property type="component" value="Unassembled WGS sequence"/>
</dbReference>
<organism evidence="5 6">
    <name type="scientific">Trichomonas vaginalis (strain ATCC PRA-98 / G3)</name>
    <dbReference type="NCBI Taxonomy" id="412133"/>
    <lineage>
        <taxon>Eukaryota</taxon>
        <taxon>Metamonada</taxon>
        <taxon>Parabasalia</taxon>
        <taxon>Trichomonadida</taxon>
        <taxon>Trichomonadidae</taxon>
        <taxon>Trichomonas</taxon>
    </lineage>
</organism>
<dbReference type="InterPro" id="IPR001895">
    <property type="entry name" value="RASGEF_cat_dom"/>
</dbReference>
<dbReference type="STRING" id="5722.A2F4Q9"/>
<evidence type="ECO:0000256" key="2">
    <source>
        <dbReference type="PROSITE-ProRule" id="PRU00168"/>
    </source>
</evidence>
<evidence type="ECO:0000313" key="6">
    <source>
        <dbReference type="Proteomes" id="UP000001542"/>
    </source>
</evidence>
<proteinExistence type="predicted"/>
<dbReference type="SUPFAM" id="SSF48366">
    <property type="entry name" value="Ras GEF"/>
    <property type="match status" value="1"/>
</dbReference>
<dbReference type="InterPro" id="IPR000651">
    <property type="entry name" value="Ras-like_Gua-exchang_fac_N"/>
</dbReference>
<dbReference type="Pfam" id="PF00617">
    <property type="entry name" value="RasGEF"/>
    <property type="match status" value="1"/>
</dbReference>
<feature type="domain" description="Ras-GEF" evidence="3">
    <location>
        <begin position="230"/>
        <end position="466"/>
    </location>
</feature>
<reference evidence="5" key="1">
    <citation type="submission" date="2006-10" db="EMBL/GenBank/DDBJ databases">
        <authorList>
            <person name="Amadeo P."/>
            <person name="Zhao Q."/>
            <person name="Wortman J."/>
            <person name="Fraser-Liggett C."/>
            <person name="Carlton J."/>
        </authorList>
    </citation>
    <scope>NUCLEOTIDE SEQUENCE</scope>
    <source>
        <strain evidence="5">G3</strain>
    </source>
</reference>
<dbReference type="KEGG" id="tva:4757939"/>
<evidence type="ECO:0000259" key="3">
    <source>
        <dbReference type="PROSITE" id="PS50009"/>
    </source>
</evidence>
<dbReference type="eggNOG" id="KOG3417">
    <property type="taxonomic scope" value="Eukaryota"/>
</dbReference>
<evidence type="ECO:0000256" key="1">
    <source>
        <dbReference type="ARBA" id="ARBA00022658"/>
    </source>
</evidence>
<keyword evidence="1 2" id="KW-0344">Guanine-nucleotide releasing factor</keyword>
<dbReference type="Gene3D" id="1.10.840.10">
    <property type="entry name" value="Ras guanine-nucleotide exchange factors catalytic domain"/>
    <property type="match status" value="1"/>
</dbReference>
<reference evidence="5" key="2">
    <citation type="journal article" date="2007" name="Science">
        <title>Draft genome sequence of the sexually transmitted pathogen Trichomonas vaginalis.</title>
        <authorList>
            <person name="Carlton J.M."/>
            <person name="Hirt R.P."/>
            <person name="Silva J.C."/>
            <person name="Delcher A.L."/>
            <person name="Schatz M."/>
            <person name="Zhao Q."/>
            <person name="Wortman J.R."/>
            <person name="Bidwell S.L."/>
            <person name="Alsmark U.C.M."/>
            <person name="Besteiro S."/>
            <person name="Sicheritz-Ponten T."/>
            <person name="Noel C.J."/>
            <person name="Dacks J.B."/>
            <person name="Foster P.G."/>
            <person name="Simillion C."/>
            <person name="Van de Peer Y."/>
            <person name="Miranda-Saavedra D."/>
            <person name="Barton G.J."/>
            <person name="Westrop G.D."/>
            <person name="Mueller S."/>
            <person name="Dessi D."/>
            <person name="Fiori P.L."/>
            <person name="Ren Q."/>
            <person name="Paulsen I."/>
            <person name="Zhang H."/>
            <person name="Bastida-Corcuera F.D."/>
            <person name="Simoes-Barbosa A."/>
            <person name="Brown M.T."/>
            <person name="Hayes R.D."/>
            <person name="Mukherjee M."/>
            <person name="Okumura C.Y."/>
            <person name="Schneider R."/>
            <person name="Smith A.J."/>
            <person name="Vanacova S."/>
            <person name="Villalvazo M."/>
            <person name="Haas B.J."/>
            <person name="Pertea M."/>
            <person name="Feldblyum T.V."/>
            <person name="Utterback T.R."/>
            <person name="Shu C.L."/>
            <person name="Osoegawa K."/>
            <person name="de Jong P.J."/>
            <person name="Hrdy I."/>
            <person name="Horvathova L."/>
            <person name="Zubacova Z."/>
            <person name="Dolezal P."/>
            <person name="Malik S.B."/>
            <person name="Logsdon J.M. Jr."/>
            <person name="Henze K."/>
            <person name="Gupta A."/>
            <person name="Wang C.C."/>
            <person name="Dunne R.L."/>
            <person name="Upcroft J.A."/>
            <person name="Upcroft P."/>
            <person name="White O."/>
            <person name="Salzberg S.L."/>
            <person name="Tang P."/>
            <person name="Chiu C.-H."/>
            <person name="Lee Y.-S."/>
            <person name="Embley T.M."/>
            <person name="Coombs G.H."/>
            <person name="Mottram J.C."/>
            <person name="Tachezy J."/>
            <person name="Fraser-Liggett C.M."/>
            <person name="Johnson P.J."/>
        </authorList>
    </citation>
    <scope>NUCLEOTIDE SEQUENCE [LARGE SCALE GENOMIC DNA]</scope>
    <source>
        <strain evidence="5">G3</strain>
    </source>
</reference>
<dbReference type="InterPro" id="IPR023578">
    <property type="entry name" value="Ras_GEF_dom_sf"/>
</dbReference>
<dbReference type="PROSITE" id="PS50212">
    <property type="entry name" value="RASGEF_NTER"/>
    <property type="match status" value="1"/>
</dbReference>
<keyword evidence="6" id="KW-1185">Reference proteome</keyword>
<dbReference type="OMA" id="WVEILLE"/>
<dbReference type="SMART" id="SM00147">
    <property type="entry name" value="RasGEF"/>
    <property type="match status" value="1"/>
</dbReference>
<dbReference type="Gene3D" id="1.20.870.10">
    <property type="entry name" value="Son of sevenless (SoS) protein Chain: S domain 1"/>
    <property type="match status" value="1"/>
</dbReference>
<dbReference type="InterPro" id="IPR036964">
    <property type="entry name" value="RASGEF_cat_dom_sf"/>
</dbReference>
<dbReference type="PANTHER" id="PTHR23113:SF365">
    <property type="entry name" value="RAS-GEF DOMAIN-CONTAINING PROTEIN"/>
    <property type="match status" value="1"/>
</dbReference>
<gene>
    <name evidence="5" type="ORF">TVAG_471030</name>
</gene>
<feature type="domain" description="N-terminal Ras-GEF" evidence="4">
    <location>
        <begin position="68"/>
        <end position="196"/>
    </location>
</feature>
<dbReference type="PANTHER" id="PTHR23113">
    <property type="entry name" value="GUANINE NUCLEOTIDE EXCHANGE FACTOR"/>
    <property type="match status" value="1"/>
</dbReference>
<dbReference type="SMR" id="A2F4Q9"/>
<dbReference type="EMBL" id="DS113613">
    <property type="protein sequence ID" value="EAY00120.1"/>
    <property type="molecule type" value="Genomic_DNA"/>
</dbReference>
<dbReference type="GO" id="GO:0005085">
    <property type="term" value="F:guanyl-nucleotide exchange factor activity"/>
    <property type="evidence" value="ECO:0007669"/>
    <property type="project" value="UniProtKB-KW"/>
</dbReference>
<protein>
    <submittedName>
        <fullName evidence="5">RasGEF domain containing protein</fullName>
    </submittedName>
</protein>
<accession>A2F4Q9</accession>
<dbReference type="AlphaFoldDB" id="A2F4Q9"/>
<dbReference type="InParanoid" id="A2F4Q9"/>
<dbReference type="GO" id="GO:0007264">
    <property type="term" value="P:small GTPase-mediated signal transduction"/>
    <property type="evidence" value="ECO:0007669"/>
    <property type="project" value="InterPro"/>
</dbReference>
<sequence>MEILLKYLQPFDFNNEEMIQQYEAPLDLSPGSIISHLCNELYLLPVEKQMLTNVVKQKLPYAEGDNTAGERNQKLTFEQLVVKITSESNTDELSKEFTKTFTLFNSPKYLLACLFARYFTNIASVDANITNLEDLRYVRIKVLQFLILWMSETPFTFDKVLINAVKSFYNSISSGHVADEEKIILNSLNDLIEYIMAHQIDTLTSIINRTADHRSIFGPKYVLPVLRKTHPLQVALQIAYIDSIIFQAVNPKDLMAMIGGQISANSCPSIMYLHQHFDALSKFVAFSIIFEKAAKERASIFAIWVEILLELNKVNDFSGVFAVYNGITHPAVARLKTTNNEAWKLISFRTKREFGSIQNITSFYNNFNAYRQALLVRIPPLVPFMGCFQKDWVYFQELNNFHPDDSLIDLHVIHTAYDLYNAFKKYQEIKYNIKEDPEIQIILLNLSKDLPDARKLMQISMLQEQQNG</sequence>
<dbReference type="RefSeq" id="XP_001313049.1">
    <property type="nucleotide sequence ID" value="XM_001313048.1"/>
</dbReference>
<dbReference type="VEuPathDB" id="TrichDB:TVAGG3_0226100"/>